<feature type="region of interest" description="Disordered" evidence="3">
    <location>
        <begin position="208"/>
        <end position="230"/>
    </location>
</feature>
<dbReference type="Pfam" id="PF04972">
    <property type="entry name" value="BON"/>
    <property type="match status" value="1"/>
</dbReference>
<dbReference type="Proteomes" id="UP001165136">
    <property type="component" value="Unassembled WGS sequence"/>
</dbReference>
<sequence length="230" mass="24578">MASPTVGDVMTTEVIAVCEGTLVSEVARTMDGRRISALPVTDDRQRVVGVVSQADLLPRRMGSPLGWLSQTAWLRKASGRVAGDVMTSPATTITGDATVAEAARRMVRHGVKRLPVVDSSGRLAGIVSRVDLLRVFIRADDELRAEIEREVFERALGLPPGAVRAEVSDGEVTLTGEVDSESLIPVAESLTREVTGVVDVVSRLTRPLGDTHQAGTATSGLPHERRRGRP</sequence>
<dbReference type="CDD" id="cd04586">
    <property type="entry name" value="CBS_pair_BON_assoc"/>
    <property type="match status" value="1"/>
</dbReference>
<accession>A0A9W6R2V5</accession>
<organism evidence="6 7">
    <name type="scientific">Amycolatopsis taiwanensis</name>
    <dbReference type="NCBI Taxonomy" id="342230"/>
    <lineage>
        <taxon>Bacteria</taxon>
        <taxon>Bacillati</taxon>
        <taxon>Actinomycetota</taxon>
        <taxon>Actinomycetes</taxon>
        <taxon>Pseudonocardiales</taxon>
        <taxon>Pseudonocardiaceae</taxon>
        <taxon>Amycolatopsis</taxon>
    </lineage>
</organism>
<feature type="domain" description="BON" evidence="4">
    <location>
        <begin position="140"/>
        <end position="208"/>
    </location>
</feature>
<evidence type="ECO:0000313" key="6">
    <source>
        <dbReference type="EMBL" id="GLY67786.1"/>
    </source>
</evidence>
<dbReference type="InterPro" id="IPR017080">
    <property type="entry name" value="UCP036990_CBS_BON"/>
</dbReference>
<dbReference type="EMBL" id="BSTI01000009">
    <property type="protein sequence ID" value="GLY67786.1"/>
    <property type="molecule type" value="Genomic_DNA"/>
</dbReference>
<keyword evidence="1 2" id="KW-0129">CBS domain</keyword>
<evidence type="ECO:0000256" key="2">
    <source>
        <dbReference type="PROSITE-ProRule" id="PRU00703"/>
    </source>
</evidence>
<feature type="domain" description="CBS" evidence="5">
    <location>
        <begin position="86"/>
        <end position="142"/>
    </location>
</feature>
<evidence type="ECO:0000259" key="4">
    <source>
        <dbReference type="PROSITE" id="PS50914"/>
    </source>
</evidence>
<dbReference type="PROSITE" id="PS51371">
    <property type="entry name" value="CBS"/>
    <property type="match status" value="2"/>
</dbReference>
<evidence type="ECO:0000313" key="7">
    <source>
        <dbReference type="Proteomes" id="UP001165136"/>
    </source>
</evidence>
<dbReference type="PROSITE" id="PS50914">
    <property type="entry name" value="BON"/>
    <property type="match status" value="1"/>
</dbReference>
<evidence type="ECO:0000259" key="5">
    <source>
        <dbReference type="PROSITE" id="PS51371"/>
    </source>
</evidence>
<protein>
    <recommendedName>
        <fullName evidence="8">CBS domain-containing protein</fullName>
    </recommendedName>
</protein>
<evidence type="ECO:0000256" key="1">
    <source>
        <dbReference type="ARBA" id="ARBA00023122"/>
    </source>
</evidence>
<dbReference type="PANTHER" id="PTHR43080">
    <property type="entry name" value="CBS DOMAIN-CONTAINING PROTEIN CBSX3, MITOCHONDRIAL"/>
    <property type="match status" value="1"/>
</dbReference>
<dbReference type="InterPro" id="IPR000644">
    <property type="entry name" value="CBS_dom"/>
</dbReference>
<dbReference type="PIRSF" id="PIRSF036990">
    <property type="entry name" value="UCP036990_CBS_BON"/>
    <property type="match status" value="1"/>
</dbReference>
<comment type="caution">
    <text evidence="6">The sequence shown here is derived from an EMBL/GenBank/DDBJ whole genome shotgun (WGS) entry which is preliminary data.</text>
</comment>
<dbReference type="AlphaFoldDB" id="A0A9W6R2V5"/>
<proteinExistence type="predicted"/>
<name>A0A9W6R2V5_9PSEU</name>
<dbReference type="InterPro" id="IPR007055">
    <property type="entry name" value="BON_dom"/>
</dbReference>
<dbReference type="Pfam" id="PF00571">
    <property type="entry name" value="CBS"/>
    <property type="match status" value="2"/>
</dbReference>
<evidence type="ECO:0008006" key="8">
    <source>
        <dbReference type="Google" id="ProtNLM"/>
    </source>
</evidence>
<dbReference type="PANTHER" id="PTHR43080:SF29">
    <property type="entry name" value="OS02G0818000 PROTEIN"/>
    <property type="match status" value="1"/>
</dbReference>
<dbReference type="RefSeq" id="WP_285487993.1">
    <property type="nucleotide sequence ID" value="NZ_BSTI01000009.1"/>
</dbReference>
<keyword evidence="7" id="KW-1185">Reference proteome</keyword>
<dbReference type="InterPro" id="IPR051257">
    <property type="entry name" value="Diverse_CBS-Domain"/>
</dbReference>
<dbReference type="Gene3D" id="3.10.580.10">
    <property type="entry name" value="CBS-domain"/>
    <property type="match status" value="1"/>
</dbReference>
<dbReference type="InterPro" id="IPR046342">
    <property type="entry name" value="CBS_dom_sf"/>
</dbReference>
<dbReference type="Gene3D" id="3.30.1340.30">
    <property type="match status" value="1"/>
</dbReference>
<dbReference type="SMART" id="SM00116">
    <property type="entry name" value="CBS"/>
    <property type="match status" value="2"/>
</dbReference>
<gene>
    <name evidence="6" type="ORF">Atai01_44050</name>
</gene>
<dbReference type="SUPFAM" id="SSF54631">
    <property type="entry name" value="CBS-domain pair"/>
    <property type="match status" value="1"/>
</dbReference>
<reference evidence="6" key="1">
    <citation type="submission" date="2023-03" db="EMBL/GenBank/DDBJ databases">
        <title>Amycolatopsis taiwanensis NBRC 103393.</title>
        <authorList>
            <person name="Ichikawa N."/>
            <person name="Sato H."/>
            <person name="Tonouchi N."/>
        </authorList>
    </citation>
    <scope>NUCLEOTIDE SEQUENCE</scope>
    <source>
        <strain evidence="6">NBRC 103393</strain>
    </source>
</reference>
<evidence type="ECO:0000256" key="3">
    <source>
        <dbReference type="SAM" id="MobiDB-lite"/>
    </source>
</evidence>
<feature type="domain" description="CBS" evidence="5">
    <location>
        <begin position="10"/>
        <end position="68"/>
    </location>
</feature>